<evidence type="ECO:0000313" key="3">
    <source>
        <dbReference type="EMBL" id="RWU11694.1"/>
    </source>
</evidence>
<dbReference type="PANTHER" id="PTHR43156:SF2">
    <property type="entry name" value="STAGE II SPORULATION PROTEIN E"/>
    <property type="match status" value="1"/>
</dbReference>
<dbReference type="Proteomes" id="UP000288789">
    <property type="component" value="Unassembled WGS sequence"/>
</dbReference>
<name>A0A443Z4Z2_9GAMM</name>
<evidence type="ECO:0000313" key="4">
    <source>
        <dbReference type="Proteomes" id="UP000288789"/>
    </source>
</evidence>
<feature type="domain" description="PPM-type phosphatase" evidence="2">
    <location>
        <begin position="161"/>
        <end position="380"/>
    </location>
</feature>
<dbReference type="Gene3D" id="3.60.40.10">
    <property type="entry name" value="PPM-type phosphatase domain"/>
    <property type="match status" value="1"/>
</dbReference>
<evidence type="ECO:0000259" key="2">
    <source>
        <dbReference type="SMART" id="SM00331"/>
    </source>
</evidence>
<reference evidence="3 4" key="1">
    <citation type="submission" date="2018-12" db="EMBL/GenBank/DDBJ databases">
        <authorList>
            <person name="Li A."/>
            <person name="Zhang M."/>
            <person name="Zhu H."/>
        </authorList>
    </citation>
    <scope>NUCLEOTIDE SEQUENCE [LARGE SCALE GENOMIC DNA]</scope>
    <source>
        <strain evidence="3 4">R04H25</strain>
    </source>
</reference>
<organism evidence="3 4">
    <name type="scientific">Pseudidiomarina gelatinasegens</name>
    <dbReference type="NCBI Taxonomy" id="2487740"/>
    <lineage>
        <taxon>Bacteria</taxon>
        <taxon>Pseudomonadati</taxon>
        <taxon>Pseudomonadota</taxon>
        <taxon>Gammaproteobacteria</taxon>
        <taxon>Alteromonadales</taxon>
        <taxon>Idiomarinaceae</taxon>
        <taxon>Pseudidiomarina</taxon>
    </lineage>
</organism>
<dbReference type="InterPro" id="IPR001932">
    <property type="entry name" value="PPM-type_phosphatase-like_dom"/>
</dbReference>
<accession>A0A443Z4Z2</accession>
<dbReference type="PANTHER" id="PTHR43156">
    <property type="entry name" value="STAGE II SPORULATION PROTEIN E-RELATED"/>
    <property type="match status" value="1"/>
</dbReference>
<comment type="caution">
    <text evidence="3">The sequence shown here is derived from an EMBL/GenBank/DDBJ whole genome shotgun (WGS) entry which is preliminary data.</text>
</comment>
<protein>
    <recommendedName>
        <fullName evidence="2">PPM-type phosphatase domain-containing protein</fullName>
    </recommendedName>
</protein>
<dbReference type="Pfam" id="PF07228">
    <property type="entry name" value="SpoIIE"/>
    <property type="match status" value="1"/>
</dbReference>
<sequence>MDTFVELSSSTASLCVVGDGSVFAQTVANKLDQHGEFEVSWYTPETFLGLAELPQHPVLLLIDGEAELSSTVGALLRRSYPVALLVSNTASLLAKYAGQMTDVLLWPAPAELLNARINILQRLQDTHAQLDAMRHSLAWHKARVEREHQLVEHIFQNALSRNYLDFKHVHTYLTPVSKFNGDLCLISPGPLGNIYMLMADFTGHGLAPATGALPLSQAFFAMADRGVSVAEMVTEFNFRMNRLLPNDMFCAAFLLELSANGERVTYWNGGMPPALLFDQQGIILKRLPPAHMALGVIDDDEFDSRVGTFRAPPNSSIALFTDGVTELLGHQQKFLGSDALEVLLSKYPRTADFSRLVEELEHFRGETPLHDDLSLAILTCLPTGLGEATPEPDQFGLPFSFDVLLKPEHLSTIDPVGHILSALSQLPYLRRHRTTIYLFLAEAFNNALEHGLLGLDSTLKHDPDGFAEYYQLRQERLLELTEGEIRIHVTFDTKLKQLSVQVSDSGTGVALLDDNHDLTQSYGRGLELLRQMTTDLHWDQTTRTVSFKYSF</sequence>
<proteinExistence type="predicted"/>
<keyword evidence="4" id="KW-1185">Reference proteome</keyword>
<dbReference type="RefSeq" id="WP_128351983.1">
    <property type="nucleotide sequence ID" value="NZ_RSFE01000003.1"/>
</dbReference>
<dbReference type="OrthoDB" id="9811749at2"/>
<dbReference type="InterPro" id="IPR036890">
    <property type="entry name" value="HATPase_C_sf"/>
</dbReference>
<keyword evidence="1" id="KW-0378">Hydrolase</keyword>
<dbReference type="Gene3D" id="3.30.565.10">
    <property type="entry name" value="Histidine kinase-like ATPase, C-terminal domain"/>
    <property type="match status" value="1"/>
</dbReference>
<dbReference type="InterPro" id="IPR036457">
    <property type="entry name" value="PPM-type-like_dom_sf"/>
</dbReference>
<dbReference type="EMBL" id="RSFE01000003">
    <property type="protein sequence ID" value="RWU11694.1"/>
    <property type="molecule type" value="Genomic_DNA"/>
</dbReference>
<dbReference type="AlphaFoldDB" id="A0A443Z4Z2"/>
<gene>
    <name evidence="3" type="ORF">EGC76_05385</name>
</gene>
<dbReference type="SMART" id="SM00331">
    <property type="entry name" value="PP2C_SIG"/>
    <property type="match status" value="1"/>
</dbReference>
<dbReference type="CDD" id="cd16936">
    <property type="entry name" value="HATPase_RsbW-like"/>
    <property type="match status" value="1"/>
</dbReference>
<dbReference type="InterPro" id="IPR052016">
    <property type="entry name" value="Bact_Sigma-Reg"/>
</dbReference>
<dbReference type="GO" id="GO:0016791">
    <property type="term" value="F:phosphatase activity"/>
    <property type="evidence" value="ECO:0007669"/>
    <property type="project" value="TreeGrafter"/>
</dbReference>
<evidence type="ECO:0000256" key="1">
    <source>
        <dbReference type="ARBA" id="ARBA00022801"/>
    </source>
</evidence>